<keyword evidence="3" id="KW-1185">Reference proteome</keyword>
<dbReference type="EMBL" id="FOLD01000015">
    <property type="protein sequence ID" value="SFD04956.1"/>
    <property type="molecule type" value="Genomic_DNA"/>
</dbReference>
<organism evidence="2 3">
    <name type="scientific">Massilia yuzhufengensis</name>
    <dbReference type="NCBI Taxonomy" id="1164594"/>
    <lineage>
        <taxon>Bacteria</taxon>
        <taxon>Pseudomonadati</taxon>
        <taxon>Pseudomonadota</taxon>
        <taxon>Betaproteobacteria</taxon>
        <taxon>Burkholderiales</taxon>
        <taxon>Oxalobacteraceae</taxon>
        <taxon>Telluria group</taxon>
        <taxon>Massilia</taxon>
    </lineage>
</organism>
<accession>A0A1I1P5K5</accession>
<sequence>MSRRLFALFLALAIGAPATAADLALVLDKPREVRIYAGADTPPRLLGRRAAIDRPVRTLPGAVPLASFPGYEALYAAYMGQFLDCGIAPDQLESRDKWVRRQTLALGNGERAWDMMALALDGDLVLVASGNGQKAVILQRATGKRLAGTACGASGALLRVSPNRRRIALVSKEISIRFPAIGGTVQWEGQFTGQQSVQLVELGAPARIAALVNTGEDVLDVQLPDQGSWQAVTAEHGASWWDPSTWLPALGGDSERRSTVRLRTYTEQGTETSVHELASKVVLVSAWFCVQPGCPGEPR</sequence>
<protein>
    <submittedName>
        <fullName evidence="2">Uncharacterized protein</fullName>
    </submittedName>
</protein>
<dbReference type="Proteomes" id="UP000198639">
    <property type="component" value="Unassembled WGS sequence"/>
</dbReference>
<dbReference type="RefSeq" id="WP_091875106.1">
    <property type="nucleotide sequence ID" value="NZ_FOLD01000015.1"/>
</dbReference>
<keyword evidence="1" id="KW-0732">Signal</keyword>
<feature type="signal peptide" evidence="1">
    <location>
        <begin position="1"/>
        <end position="20"/>
    </location>
</feature>
<evidence type="ECO:0000256" key="1">
    <source>
        <dbReference type="SAM" id="SignalP"/>
    </source>
</evidence>
<name>A0A1I1P5K5_9BURK</name>
<evidence type="ECO:0000313" key="3">
    <source>
        <dbReference type="Proteomes" id="UP000198639"/>
    </source>
</evidence>
<dbReference type="STRING" id="1164594.SAMN05216204_1155"/>
<proteinExistence type="predicted"/>
<dbReference type="AlphaFoldDB" id="A0A1I1P5K5"/>
<gene>
    <name evidence="2" type="ORF">SAMN05216204_1155</name>
</gene>
<evidence type="ECO:0000313" key="2">
    <source>
        <dbReference type="EMBL" id="SFD04956.1"/>
    </source>
</evidence>
<feature type="chain" id="PRO_5011435349" evidence="1">
    <location>
        <begin position="21"/>
        <end position="299"/>
    </location>
</feature>
<reference evidence="3" key="1">
    <citation type="submission" date="2016-10" db="EMBL/GenBank/DDBJ databases">
        <authorList>
            <person name="Varghese N."/>
            <person name="Submissions S."/>
        </authorList>
    </citation>
    <scope>NUCLEOTIDE SEQUENCE [LARGE SCALE GENOMIC DNA]</scope>
    <source>
        <strain evidence="3">CGMCC 1.12041</strain>
    </source>
</reference>